<sequence length="268" mass="30325">MWLFALRSNGSIDIAAPARRVQEAHPDRMTRGHHTGRQRSRYRPSRRRAGRDEPRMSALVGEIELRGENGFELALRGYHRGQVDRYIATLQMRLTTVETELASARYREQQLAGKVERLNTQVRQCTCGDETSKAVGGRIQQMIELAEQEADDLRKRAAEELDGARTAGEALLADARKHAEDAIRDFQTALAQRRSEEARAEQARRVQWDTRRQRQREAAENLLASTRSIGAESLQTTKKLLDALSEQHAKLTAEVESAEKEMADLPNA</sequence>
<feature type="region of interest" description="Disordered" evidence="2">
    <location>
        <begin position="19"/>
        <end position="54"/>
    </location>
</feature>
<name>A0ABN2AN07_9ACTN</name>
<reference evidence="3 4" key="1">
    <citation type="journal article" date="2019" name="Int. J. Syst. Evol. Microbiol.">
        <title>The Global Catalogue of Microorganisms (GCM) 10K type strain sequencing project: providing services to taxonomists for standard genome sequencing and annotation.</title>
        <authorList>
            <consortium name="The Broad Institute Genomics Platform"/>
            <consortium name="The Broad Institute Genome Sequencing Center for Infectious Disease"/>
            <person name="Wu L."/>
            <person name="Ma J."/>
        </authorList>
    </citation>
    <scope>NUCLEOTIDE SEQUENCE [LARGE SCALE GENOMIC DNA]</scope>
    <source>
        <strain evidence="3 4">JCM 15933</strain>
    </source>
</reference>
<gene>
    <name evidence="3" type="ORF">GCM10009827_044170</name>
</gene>
<feature type="compositionally biased region" description="Basic and acidic residues" evidence="2">
    <location>
        <begin position="20"/>
        <end position="30"/>
    </location>
</feature>
<keyword evidence="1" id="KW-0175">Coiled coil</keyword>
<feature type="compositionally biased region" description="Basic residues" evidence="2">
    <location>
        <begin position="31"/>
        <end position="49"/>
    </location>
</feature>
<dbReference type="EMBL" id="BAAAQD010000008">
    <property type="protein sequence ID" value="GAA1522966.1"/>
    <property type="molecule type" value="Genomic_DNA"/>
</dbReference>
<proteinExistence type="predicted"/>
<keyword evidence="4" id="KW-1185">Reference proteome</keyword>
<comment type="caution">
    <text evidence="3">The sequence shown here is derived from an EMBL/GenBank/DDBJ whole genome shotgun (WGS) entry which is preliminary data.</text>
</comment>
<organism evidence="3 4">
    <name type="scientific">Dactylosporangium maewongense</name>
    <dbReference type="NCBI Taxonomy" id="634393"/>
    <lineage>
        <taxon>Bacteria</taxon>
        <taxon>Bacillati</taxon>
        <taxon>Actinomycetota</taxon>
        <taxon>Actinomycetes</taxon>
        <taxon>Micromonosporales</taxon>
        <taxon>Micromonosporaceae</taxon>
        <taxon>Dactylosporangium</taxon>
    </lineage>
</organism>
<accession>A0ABN2AN07</accession>
<dbReference type="Proteomes" id="UP001501470">
    <property type="component" value="Unassembled WGS sequence"/>
</dbReference>
<evidence type="ECO:0000313" key="3">
    <source>
        <dbReference type="EMBL" id="GAA1522966.1"/>
    </source>
</evidence>
<evidence type="ECO:0000313" key="4">
    <source>
        <dbReference type="Proteomes" id="UP001501470"/>
    </source>
</evidence>
<evidence type="ECO:0008006" key="5">
    <source>
        <dbReference type="Google" id="ProtNLM"/>
    </source>
</evidence>
<evidence type="ECO:0000256" key="1">
    <source>
        <dbReference type="SAM" id="Coils"/>
    </source>
</evidence>
<evidence type="ECO:0000256" key="2">
    <source>
        <dbReference type="SAM" id="MobiDB-lite"/>
    </source>
</evidence>
<feature type="coiled-coil region" evidence="1">
    <location>
        <begin position="234"/>
        <end position="268"/>
    </location>
</feature>
<protein>
    <recommendedName>
        <fullName evidence="5">Cellulose-binding protein</fullName>
    </recommendedName>
</protein>